<dbReference type="GO" id="GO:0016020">
    <property type="term" value="C:membrane"/>
    <property type="evidence" value="ECO:0007669"/>
    <property type="project" value="UniProtKB-SubCell"/>
</dbReference>
<comment type="subcellular location">
    <subcellularLocation>
        <location evidence="1">Membrane</location>
        <topology evidence="1">Multi-pass membrane protein</topology>
    </subcellularLocation>
</comment>
<feature type="transmembrane region" description="Helical" evidence="7">
    <location>
        <begin position="224"/>
        <end position="245"/>
    </location>
</feature>
<dbReference type="Pfam" id="PF06027">
    <property type="entry name" value="SLC35F"/>
    <property type="match status" value="1"/>
</dbReference>
<evidence type="ECO:0000256" key="5">
    <source>
        <dbReference type="ARBA" id="ARBA00022989"/>
    </source>
</evidence>
<reference evidence="8" key="1">
    <citation type="submission" date="2021-09" db="EMBL/GenBank/DDBJ databases">
        <authorList>
            <consortium name="AG Swart"/>
            <person name="Singh M."/>
            <person name="Singh A."/>
            <person name="Seah K."/>
            <person name="Emmerich C."/>
        </authorList>
    </citation>
    <scope>NUCLEOTIDE SEQUENCE</scope>
    <source>
        <strain evidence="8">ATCC30299</strain>
    </source>
</reference>
<dbReference type="AlphaFoldDB" id="A0AAU9JHT9"/>
<feature type="transmembrane region" description="Helical" evidence="7">
    <location>
        <begin position="251"/>
        <end position="271"/>
    </location>
</feature>
<feature type="transmembrane region" description="Helical" evidence="7">
    <location>
        <begin position="191"/>
        <end position="212"/>
    </location>
</feature>
<evidence type="ECO:0000313" key="9">
    <source>
        <dbReference type="Proteomes" id="UP001162131"/>
    </source>
</evidence>
<dbReference type="InterPro" id="IPR009262">
    <property type="entry name" value="SLC35_F1/F2/F6"/>
</dbReference>
<evidence type="ECO:0000256" key="7">
    <source>
        <dbReference type="SAM" id="Phobius"/>
    </source>
</evidence>
<proteinExistence type="inferred from homology"/>
<name>A0AAU9JHT9_9CILI</name>
<evidence type="ECO:0000256" key="2">
    <source>
        <dbReference type="ARBA" id="ARBA00007863"/>
    </source>
</evidence>
<evidence type="ECO:0000256" key="4">
    <source>
        <dbReference type="ARBA" id="ARBA00022692"/>
    </source>
</evidence>
<dbReference type="PANTHER" id="PTHR14233:SF4">
    <property type="entry name" value="SOLUTE CARRIER FAMILY 35 MEMBER F2"/>
    <property type="match status" value="1"/>
</dbReference>
<evidence type="ECO:0008006" key="10">
    <source>
        <dbReference type="Google" id="ProtNLM"/>
    </source>
</evidence>
<accession>A0AAU9JHT9</accession>
<evidence type="ECO:0000256" key="1">
    <source>
        <dbReference type="ARBA" id="ARBA00004141"/>
    </source>
</evidence>
<keyword evidence="3" id="KW-0813">Transport</keyword>
<feature type="transmembrane region" description="Helical" evidence="7">
    <location>
        <begin position="278"/>
        <end position="296"/>
    </location>
</feature>
<keyword evidence="4 7" id="KW-0812">Transmembrane</keyword>
<comment type="caution">
    <text evidence="8">The sequence shown here is derived from an EMBL/GenBank/DDBJ whole genome shotgun (WGS) entry which is preliminary data.</text>
</comment>
<dbReference type="InterPro" id="IPR052221">
    <property type="entry name" value="SLC35F_Transporter"/>
</dbReference>
<protein>
    <recommendedName>
        <fullName evidence="10">Solute carrier family 35 member F2</fullName>
    </recommendedName>
</protein>
<keyword evidence="9" id="KW-1185">Reference proteome</keyword>
<keyword evidence="6 7" id="KW-0472">Membrane</keyword>
<dbReference type="SUPFAM" id="SSF103481">
    <property type="entry name" value="Multidrug resistance efflux transporter EmrE"/>
    <property type="match status" value="2"/>
</dbReference>
<feature type="transmembrane region" description="Helical" evidence="7">
    <location>
        <begin position="99"/>
        <end position="120"/>
    </location>
</feature>
<sequence length="327" mass="37243">MWKLIRGIDFSAIVCGQGLSILNTFTGVFSKLLLNLGLDTPLFQLLWTYFLIYTTFQIFFLISKQKFPWRHGWKYAIASITDSQANFLTVLAYQKTSVVSVLTLVNTSLIFVMILSYFFLKHRYNKYQYSGAAIALCGVCVIIISDLRDNNWLWGGTIEGDIYVLIGSMLYAVTNVYVEYLMKNEHGPQEYLVVLGGCGSIIMLVESICLEIDKIRSIDGVYQVLCYMGFSFTMLMIYSCTPYYFERYGAAMFNLSLLTAMVYGLLFGIMIFGESMSWLYLIGYFFVMTGIFVYSLPKKNTNNEGNDTILTALSSASKDEANLWKFT</sequence>
<evidence type="ECO:0000256" key="6">
    <source>
        <dbReference type="ARBA" id="ARBA00023136"/>
    </source>
</evidence>
<dbReference type="InterPro" id="IPR037185">
    <property type="entry name" value="EmrE-like"/>
</dbReference>
<feature type="transmembrane region" description="Helical" evidence="7">
    <location>
        <begin position="75"/>
        <end position="93"/>
    </location>
</feature>
<organism evidence="8 9">
    <name type="scientific">Blepharisma stoltei</name>
    <dbReference type="NCBI Taxonomy" id="1481888"/>
    <lineage>
        <taxon>Eukaryota</taxon>
        <taxon>Sar</taxon>
        <taxon>Alveolata</taxon>
        <taxon>Ciliophora</taxon>
        <taxon>Postciliodesmatophora</taxon>
        <taxon>Heterotrichea</taxon>
        <taxon>Heterotrichida</taxon>
        <taxon>Blepharismidae</taxon>
        <taxon>Blepharisma</taxon>
    </lineage>
</organism>
<comment type="similarity">
    <text evidence="2">Belongs to the SLC35F solute transporter family.</text>
</comment>
<feature type="transmembrane region" description="Helical" evidence="7">
    <location>
        <begin position="12"/>
        <end position="34"/>
    </location>
</feature>
<keyword evidence="5 7" id="KW-1133">Transmembrane helix</keyword>
<feature type="transmembrane region" description="Helical" evidence="7">
    <location>
        <begin position="46"/>
        <end position="63"/>
    </location>
</feature>
<feature type="transmembrane region" description="Helical" evidence="7">
    <location>
        <begin position="127"/>
        <end position="145"/>
    </location>
</feature>
<evidence type="ECO:0000256" key="3">
    <source>
        <dbReference type="ARBA" id="ARBA00022448"/>
    </source>
</evidence>
<dbReference type="Proteomes" id="UP001162131">
    <property type="component" value="Unassembled WGS sequence"/>
</dbReference>
<evidence type="ECO:0000313" key="8">
    <source>
        <dbReference type="EMBL" id="CAG9323075.1"/>
    </source>
</evidence>
<gene>
    <name evidence="8" type="ORF">BSTOLATCC_MIC32980</name>
</gene>
<dbReference type="PANTHER" id="PTHR14233">
    <property type="entry name" value="DUF914-RELATED"/>
    <property type="match status" value="1"/>
</dbReference>
<dbReference type="GO" id="GO:0022857">
    <property type="term" value="F:transmembrane transporter activity"/>
    <property type="evidence" value="ECO:0007669"/>
    <property type="project" value="InterPro"/>
</dbReference>
<dbReference type="EMBL" id="CAJZBQ010000033">
    <property type="protein sequence ID" value="CAG9323075.1"/>
    <property type="molecule type" value="Genomic_DNA"/>
</dbReference>